<sequence length="107" mass="11370">MRWEECQEDNPSHCGLTGVYNSGSFANRLQQTRAAQSVAVQMPAATPEKHWRASAVDARGLLYWVGGTSAPSGRSGAAAASVIALRRQRRPIELGSRTAPVICSAGC</sequence>
<organism evidence="1 2">
    <name type="scientific">Hyalomma asiaticum</name>
    <name type="common">Tick</name>
    <dbReference type="NCBI Taxonomy" id="266040"/>
    <lineage>
        <taxon>Eukaryota</taxon>
        <taxon>Metazoa</taxon>
        <taxon>Ecdysozoa</taxon>
        <taxon>Arthropoda</taxon>
        <taxon>Chelicerata</taxon>
        <taxon>Arachnida</taxon>
        <taxon>Acari</taxon>
        <taxon>Parasitiformes</taxon>
        <taxon>Ixodida</taxon>
        <taxon>Ixodoidea</taxon>
        <taxon>Ixodidae</taxon>
        <taxon>Hyalomminae</taxon>
        <taxon>Hyalomma</taxon>
    </lineage>
</organism>
<gene>
    <name evidence="1" type="ORF">HPB50_020163</name>
</gene>
<proteinExistence type="predicted"/>
<keyword evidence="2" id="KW-1185">Reference proteome</keyword>
<reference evidence="1" key="1">
    <citation type="submission" date="2020-05" db="EMBL/GenBank/DDBJ databases">
        <title>Large-scale comparative analyses of tick genomes elucidate their genetic diversity and vector capacities.</title>
        <authorList>
            <person name="Jia N."/>
            <person name="Wang J."/>
            <person name="Shi W."/>
            <person name="Du L."/>
            <person name="Sun Y."/>
            <person name="Zhan W."/>
            <person name="Jiang J."/>
            <person name="Wang Q."/>
            <person name="Zhang B."/>
            <person name="Ji P."/>
            <person name="Sakyi L.B."/>
            <person name="Cui X."/>
            <person name="Yuan T."/>
            <person name="Jiang B."/>
            <person name="Yang W."/>
            <person name="Lam T.T.-Y."/>
            <person name="Chang Q."/>
            <person name="Ding S."/>
            <person name="Wang X."/>
            <person name="Zhu J."/>
            <person name="Ruan X."/>
            <person name="Zhao L."/>
            <person name="Wei J."/>
            <person name="Que T."/>
            <person name="Du C."/>
            <person name="Cheng J."/>
            <person name="Dai P."/>
            <person name="Han X."/>
            <person name="Huang E."/>
            <person name="Gao Y."/>
            <person name="Liu J."/>
            <person name="Shao H."/>
            <person name="Ye R."/>
            <person name="Li L."/>
            <person name="Wei W."/>
            <person name="Wang X."/>
            <person name="Wang C."/>
            <person name="Yang T."/>
            <person name="Huo Q."/>
            <person name="Li W."/>
            <person name="Guo W."/>
            <person name="Chen H."/>
            <person name="Zhou L."/>
            <person name="Ni X."/>
            <person name="Tian J."/>
            <person name="Zhou Y."/>
            <person name="Sheng Y."/>
            <person name="Liu T."/>
            <person name="Pan Y."/>
            <person name="Xia L."/>
            <person name="Li J."/>
            <person name="Zhao F."/>
            <person name="Cao W."/>
        </authorList>
    </citation>
    <scope>NUCLEOTIDE SEQUENCE</scope>
    <source>
        <strain evidence="1">Hyas-2018</strain>
    </source>
</reference>
<evidence type="ECO:0000313" key="1">
    <source>
        <dbReference type="EMBL" id="KAH6947586.1"/>
    </source>
</evidence>
<dbReference type="EMBL" id="CM023481">
    <property type="protein sequence ID" value="KAH6947586.1"/>
    <property type="molecule type" value="Genomic_DNA"/>
</dbReference>
<comment type="caution">
    <text evidence="1">The sequence shown here is derived from an EMBL/GenBank/DDBJ whole genome shotgun (WGS) entry which is preliminary data.</text>
</comment>
<protein>
    <submittedName>
        <fullName evidence="1">Uncharacterized protein</fullName>
    </submittedName>
</protein>
<dbReference type="Proteomes" id="UP000821845">
    <property type="component" value="Chromosome 1"/>
</dbReference>
<name>A0ACB7TNB1_HYAAI</name>
<evidence type="ECO:0000313" key="2">
    <source>
        <dbReference type="Proteomes" id="UP000821845"/>
    </source>
</evidence>
<accession>A0ACB7TNB1</accession>